<sequence>MKREALDRERTRNKKDGSISREPEKVTTAGKQLQKLSEECSAVSKELLQELEKLKVKGSHKRRDSFRQALNSIWSQKQICALEAKLEGIRKQLDTTLSVCLRERIDALPSVHIPQPNDDMKGFIEENRQWQADLLNAVHQKSFQVNNPSHISTVLAQLDESARLQMEASFHRMVLSQLDFPNRPNERIEFVKRTKTHSTGYFVQKDWAGKSPLLTASFFLWNSGTAMQISKMGLVQSLLHQILKQRPQLTTKLFRDLYETYNPLGGRLPNWTWAELRQAFHTPISDKSLQLFLLIDGLDEFDGDHGELVDMIIGFTKLPNVKICVTSRPWVVFEDAFENQPSLLLERLTYDDIKLYISTKFDGNQRYSHRKAREPEYASSLIETVTGKVSGVFLWVYLAVQSLLEGLTNCDRLVDLQRRLDTIPADLEDLFDKILNSLDPFYFSHACQYFQIVRAAQHPVPLLAFYYVDDEYTNSAMKAEVKELTLAERTSREEEMRRRLNSRCKGLLESPLEVHENYRDSQVKYLHRTVKDFVELPHIWAKIFNGADDSFDPVRCLAQCSQ</sequence>
<feature type="domain" description="Nephrocystin 3-like N-terminal" evidence="3">
    <location>
        <begin position="215"/>
        <end position="328"/>
    </location>
</feature>
<dbReference type="Pfam" id="PF24883">
    <property type="entry name" value="NPHP3_N"/>
    <property type="match status" value="1"/>
</dbReference>
<name>A0A8E2ETF8_9PEZI</name>
<dbReference type="SUPFAM" id="SSF52540">
    <property type="entry name" value="P-loop containing nucleoside triphosphate hydrolases"/>
    <property type="match status" value="1"/>
</dbReference>
<feature type="compositionally biased region" description="Basic and acidic residues" evidence="2">
    <location>
        <begin position="1"/>
        <end position="25"/>
    </location>
</feature>
<keyword evidence="6" id="KW-1185">Reference proteome</keyword>
<evidence type="ECO:0000256" key="1">
    <source>
        <dbReference type="ARBA" id="ARBA00022737"/>
    </source>
</evidence>
<dbReference type="InterPro" id="IPR056693">
    <property type="entry name" value="DUF7791"/>
</dbReference>
<evidence type="ECO:0008006" key="7">
    <source>
        <dbReference type="Google" id="ProtNLM"/>
    </source>
</evidence>
<dbReference type="Proteomes" id="UP000250140">
    <property type="component" value="Unassembled WGS sequence"/>
</dbReference>
<gene>
    <name evidence="5" type="ORF">AOQ84DRAFT_416018</name>
</gene>
<dbReference type="Gene3D" id="3.40.50.300">
    <property type="entry name" value="P-loop containing nucleotide triphosphate hydrolases"/>
    <property type="match status" value="1"/>
</dbReference>
<dbReference type="PANTHER" id="PTHR10039">
    <property type="entry name" value="AMELOGENIN"/>
    <property type="match status" value="1"/>
</dbReference>
<dbReference type="Pfam" id="PF25053">
    <property type="entry name" value="DUF7791"/>
    <property type="match status" value="1"/>
</dbReference>
<dbReference type="OrthoDB" id="443402at2759"/>
<evidence type="ECO:0000259" key="4">
    <source>
        <dbReference type="Pfam" id="PF25053"/>
    </source>
</evidence>
<dbReference type="PANTHER" id="PTHR10039:SF5">
    <property type="entry name" value="NACHT DOMAIN-CONTAINING PROTEIN"/>
    <property type="match status" value="1"/>
</dbReference>
<protein>
    <recommendedName>
        <fullName evidence="7">NACHT domain-containing protein</fullName>
    </recommendedName>
</protein>
<accession>A0A8E2ETF8</accession>
<proteinExistence type="predicted"/>
<evidence type="ECO:0000256" key="2">
    <source>
        <dbReference type="SAM" id="MobiDB-lite"/>
    </source>
</evidence>
<dbReference type="AlphaFoldDB" id="A0A8E2ETF8"/>
<evidence type="ECO:0000259" key="3">
    <source>
        <dbReference type="Pfam" id="PF24883"/>
    </source>
</evidence>
<evidence type="ECO:0000313" key="5">
    <source>
        <dbReference type="EMBL" id="OCL04539.1"/>
    </source>
</evidence>
<feature type="region of interest" description="Disordered" evidence="2">
    <location>
        <begin position="1"/>
        <end position="32"/>
    </location>
</feature>
<dbReference type="EMBL" id="KV750480">
    <property type="protein sequence ID" value="OCL04539.1"/>
    <property type="molecule type" value="Genomic_DNA"/>
</dbReference>
<evidence type="ECO:0000313" key="6">
    <source>
        <dbReference type="Proteomes" id="UP000250140"/>
    </source>
</evidence>
<feature type="domain" description="DUF7791" evidence="4">
    <location>
        <begin position="437"/>
        <end position="560"/>
    </location>
</feature>
<organism evidence="5 6">
    <name type="scientific">Glonium stellatum</name>
    <dbReference type="NCBI Taxonomy" id="574774"/>
    <lineage>
        <taxon>Eukaryota</taxon>
        <taxon>Fungi</taxon>
        <taxon>Dikarya</taxon>
        <taxon>Ascomycota</taxon>
        <taxon>Pezizomycotina</taxon>
        <taxon>Dothideomycetes</taxon>
        <taxon>Pleosporomycetidae</taxon>
        <taxon>Gloniales</taxon>
        <taxon>Gloniaceae</taxon>
        <taxon>Glonium</taxon>
    </lineage>
</organism>
<reference evidence="5 6" key="1">
    <citation type="journal article" date="2016" name="Nat. Commun.">
        <title>Ectomycorrhizal ecology is imprinted in the genome of the dominant symbiotic fungus Cenococcum geophilum.</title>
        <authorList>
            <consortium name="DOE Joint Genome Institute"/>
            <person name="Peter M."/>
            <person name="Kohler A."/>
            <person name="Ohm R.A."/>
            <person name="Kuo A."/>
            <person name="Krutzmann J."/>
            <person name="Morin E."/>
            <person name="Arend M."/>
            <person name="Barry K.W."/>
            <person name="Binder M."/>
            <person name="Choi C."/>
            <person name="Clum A."/>
            <person name="Copeland A."/>
            <person name="Grisel N."/>
            <person name="Haridas S."/>
            <person name="Kipfer T."/>
            <person name="LaButti K."/>
            <person name="Lindquist E."/>
            <person name="Lipzen A."/>
            <person name="Maire R."/>
            <person name="Meier B."/>
            <person name="Mihaltcheva S."/>
            <person name="Molinier V."/>
            <person name="Murat C."/>
            <person name="Poggeler S."/>
            <person name="Quandt C.A."/>
            <person name="Sperisen C."/>
            <person name="Tritt A."/>
            <person name="Tisserant E."/>
            <person name="Crous P.W."/>
            <person name="Henrissat B."/>
            <person name="Nehls U."/>
            <person name="Egli S."/>
            <person name="Spatafora J.W."/>
            <person name="Grigoriev I.V."/>
            <person name="Martin F.M."/>
        </authorList>
    </citation>
    <scope>NUCLEOTIDE SEQUENCE [LARGE SCALE GENOMIC DNA]</scope>
    <source>
        <strain evidence="5 6">CBS 207.34</strain>
    </source>
</reference>
<keyword evidence="1" id="KW-0677">Repeat</keyword>
<dbReference type="InterPro" id="IPR027417">
    <property type="entry name" value="P-loop_NTPase"/>
</dbReference>
<dbReference type="InterPro" id="IPR056884">
    <property type="entry name" value="NPHP3-like_N"/>
</dbReference>